<dbReference type="GO" id="GO:0003824">
    <property type="term" value="F:catalytic activity"/>
    <property type="evidence" value="ECO:0007669"/>
    <property type="project" value="UniProtKB-ARBA"/>
</dbReference>
<dbReference type="InterPro" id="IPR000073">
    <property type="entry name" value="AB_hydrolase_1"/>
</dbReference>
<protein>
    <recommendedName>
        <fullName evidence="1">AB hydrolase-1 domain-containing protein</fullName>
    </recommendedName>
</protein>
<dbReference type="OrthoDB" id="8957634at2"/>
<dbReference type="InterPro" id="IPR050266">
    <property type="entry name" value="AB_hydrolase_sf"/>
</dbReference>
<reference evidence="2 3" key="1">
    <citation type="submission" date="2015-10" db="EMBL/GenBank/DDBJ databases">
        <title>Draft genome sequence of Streptomyces yokosukanensis DSM 40224, type strain for the species Streptomyces yokosukanensis.</title>
        <authorList>
            <person name="Ruckert C."/>
            <person name="Winkler A."/>
            <person name="Kalinowski J."/>
            <person name="Kampfer P."/>
            <person name="Glaeser S."/>
        </authorList>
    </citation>
    <scope>NUCLEOTIDE SEQUENCE [LARGE SCALE GENOMIC DNA]</scope>
    <source>
        <strain evidence="2 3">DSM 40224</strain>
    </source>
</reference>
<dbReference type="PANTHER" id="PTHR43798">
    <property type="entry name" value="MONOACYLGLYCEROL LIPASE"/>
    <property type="match status" value="1"/>
</dbReference>
<evidence type="ECO:0000259" key="1">
    <source>
        <dbReference type="Pfam" id="PF00561"/>
    </source>
</evidence>
<dbReference type="GO" id="GO:0016020">
    <property type="term" value="C:membrane"/>
    <property type="evidence" value="ECO:0007669"/>
    <property type="project" value="TreeGrafter"/>
</dbReference>
<dbReference type="RefSeq" id="WP_067124919.1">
    <property type="nucleotide sequence ID" value="NZ_JBFACD010000072.1"/>
</dbReference>
<evidence type="ECO:0000313" key="2">
    <source>
        <dbReference type="EMBL" id="KUN04459.1"/>
    </source>
</evidence>
<dbReference type="EMBL" id="LMWN01000029">
    <property type="protein sequence ID" value="KUN04459.1"/>
    <property type="molecule type" value="Genomic_DNA"/>
</dbReference>
<keyword evidence="3" id="KW-1185">Reference proteome</keyword>
<dbReference type="SUPFAM" id="SSF53474">
    <property type="entry name" value="alpha/beta-Hydrolases"/>
    <property type="match status" value="1"/>
</dbReference>
<dbReference type="Proteomes" id="UP000053127">
    <property type="component" value="Unassembled WGS sequence"/>
</dbReference>
<feature type="domain" description="AB hydrolase-1" evidence="1">
    <location>
        <begin position="20"/>
        <end position="249"/>
    </location>
</feature>
<organism evidence="2 3">
    <name type="scientific">Streptomyces yokosukanensis</name>
    <dbReference type="NCBI Taxonomy" id="67386"/>
    <lineage>
        <taxon>Bacteria</taxon>
        <taxon>Bacillati</taxon>
        <taxon>Actinomycetota</taxon>
        <taxon>Actinomycetes</taxon>
        <taxon>Kitasatosporales</taxon>
        <taxon>Streptomycetaceae</taxon>
        <taxon>Streptomyces</taxon>
    </lineage>
</organism>
<accession>A0A101P3Y0</accession>
<dbReference type="Pfam" id="PF00561">
    <property type="entry name" value="Abhydrolase_1"/>
    <property type="match status" value="1"/>
</dbReference>
<comment type="caution">
    <text evidence="2">The sequence shown here is derived from an EMBL/GenBank/DDBJ whole genome shotgun (WGS) entry which is preliminary data.</text>
</comment>
<dbReference type="STRING" id="67386.AQI95_19860"/>
<dbReference type="InterPro" id="IPR029058">
    <property type="entry name" value="AB_hydrolase_fold"/>
</dbReference>
<sequence length="272" mass="28606">MRLELSDASIVYDDAGEGEPVVFLHGSLCADWLTPMARELTEFRRVVIHRAGYGRSEDRTSGAGVPAQAAHCAAVLAELGVPRAHWVGHSAGADIALHLAYARPDLAASLVLLEPALPRADDEPESPAMPTAIAAARTGAWEAAFYAFLTGVCGPGVRRLFAQRLGEQGLAEAVGSSRYFFTRESAAFGGWEFGAPQMNAVRAPTLLVVGGGGDRLGTPHRARAASIAAHLPHAETLVVDGLTHAMPLEDPGLMARIVSEFVTSHPLSDSTG</sequence>
<dbReference type="PANTHER" id="PTHR43798:SF33">
    <property type="entry name" value="HYDROLASE, PUTATIVE (AFU_ORTHOLOGUE AFUA_2G14860)-RELATED"/>
    <property type="match status" value="1"/>
</dbReference>
<gene>
    <name evidence="2" type="ORF">AQI95_19860</name>
</gene>
<dbReference type="AlphaFoldDB" id="A0A101P3Y0"/>
<dbReference type="Gene3D" id="3.40.50.1820">
    <property type="entry name" value="alpha/beta hydrolase"/>
    <property type="match status" value="1"/>
</dbReference>
<proteinExistence type="predicted"/>
<name>A0A101P3Y0_9ACTN</name>
<evidence type="ECO:0000313" key="3">
    <source>
        <dbReference type="Proteomes" id="UP000053127"/>
    </source>
</evidence>